<feature type="region of interest" description="Disordered" evidence="1">
    <location>
        <begin position="211"/>
        <end position="235"/>
    </location>
</feature>
<evidence type="ECO:0000313" key="4">
    <source>
        <dbReference type="Proteomes" id="UP000660554"/>
    </source>
</evidence>
<name>A0ABQ3NG41_STRVG</name>
<evidence type="ECO:0008006" key="5">
    <source>
        <dbReference type="Google" id="ProtNLM"/>
    </source>
</evidence>
<organism evidence="3 4">
    <name type="scientific">Streptomyces virginiae</name>
    <name type="common">Streptomyces cinnamonensis</name>
    <dbReference type="NCBI Taxonomy" id="1961"/>
    <lineage>
        <taxon>Bacteria</taxon>
        <taxon>Bacillati</taxon>
        <taxon>Actinomycetota</taxon>
        <taxon>Actinomycetes</taxon>
        <taxon>Kitasatosporales</taxon>
        <taxon>Streptomycetaceae</taxon>
        <taxon>Streptomyces</taxon>
    </lineage>
</organism>
<proteinExistence type="predicted"/>
<keyword evidence="4" id="KW-1185">Reference proteome</keyword>
<dbReference type="InterPro" id="IPR035628">
    <property type="entry name" value="TcpC_C"/>
</dbReference>
<feature type="compositionally biased region" description="Low complexity" evidence="1">
    <location>
        <begin position="211"/>
        <end position="229"/>
    </location>
</feature>
<dbReference type="InterPro" id="IPR024735">
    <property type="entry name" value="TcpC"/>
</dbReference>
<reference evidence="4" key="1">
    <citation type="submission" date="2020-09" db="EMBL/GenBank/DDBJ databases">
        <title>Whole genome shotgun sequence of Streptomyces cinnamonensis NBRC 15873.</title>
        <authorList>
            <person name="Komaki H."/>
            <person name="Tamura T."/>
        </authorList>
    </citation>
    <scope>NUCLEOTIDE SEQUENCE [LARGE SCALE GENOMIC DNA]</scope>
    <source>
        <strain evidence="4">NBRC 15873</strain>
    </source>
</reference>
<dbReference type="EMBL" id="BNDV01000002">
    <property type="protein sequence ID" value="GHI11747.1"/>
    <property type="molecule type" value="Genomic_DNA"/>
</dbReference>
<feature type="region of interest" description="Disordered" evidence="1">
    <location>
        <begin position="15"/>
        <end position="39"/>
    </location>
</feature>
<gene>
    <name evidence="3" type="ORF">Scinn_12100</name>
</gene>
<accession>A0ABQ3NG41</accession>
<keyword evidence="2" id="KW-1133">Transmembrane helix</keyword>
<protein>
    <recommendedName>
        <fullName evidence="5">Conjugal transfer protein</fullName>
    </recommendedName>
</protein>
<feature type="transmembrane region" description="Helical" evidence="2">
    <location>
        <begin position="93"/>
        <end position="111"/>
    </location>
</feature>
<evidence type="ECO:0000256" key="1">
    <source>
        <dbReference type="SAM" id="MobiDB-lite"/>
    </source>
</evidence>
<comment type="caution">
    <text evidence="3">The sequence shown here is derived from an EMBL/GenBank/DDBJ whole genome shotgun (WGS) entry which is preliminary data.</text>
</comment>
<keyword evidence="2" id="KW-0472">Membrane</keyword>
<evidence type="ECO:0000256" key="2">
    <source>
        <dbReference type="SAM" id="Phobius"/>
    </source>
</evidence>
<evidence type="ECO:0000313" key="3">
    <source>
        <dbReference type="EMBL" id="GHI11747.1"/>
    </source>
</evidence>
<dbReference type="CDD" id="cd16428">
    <property type="entry name" value="TcpC_C"/>
    <property type="match status" value="1"/>
</dbReference>
<dbReference type="CDD" id="cd16386">
    <property type="entry name" value="TcpC_N"/>
    <property type="match status" value="1"/>
</dbReference>
<dbReference type="Proteomes" id="UP000660554">
    <property type="component" value="Unassembled WGS sequence"/>
</dbReference>
<dbReference type="Pfam" id="PF12642">
    <property type="entry name" value="TpcC"/>
    <property type="match status" value="1"/>
</dbReference>
<keyword evidence="2" id="KW-0812">Transmembrane</keyword>
<sequence>MGSFARIARKVMGLPEPVDPTERGLTAGLSREEEKPAARTVNPWEAAGAELVARERATAQPEETARQVMKPGAPWVPQDESSGVVFARRLGRGLLWAVVVLAAVTGVRAWVVPPKAPANSTAPAQATPAYPTAEAQAVAGRFARAYLGWDETRKEERAALLATALPAGADSTMGWDGKGRQEVLAVQPGAVTPAEAGRALVRVDVLIRSGGPAEPSAGPSASPSAGPGATTPRAESGARWVGLEVPVFQAGGRFSVTGRPALVGVPATGPQLPDAPAVQTDTELTGQTKSTIEKFFAAYAGGDTESVSAPGARLPALPQGIEFKGLLSWSVDASGSGDRWGSARVGWALGGTTVEVAYRVKLTRVSSSDAQRWQVADIRGGAL</sequence>